<dbReference type="EMBL" id="JABWMH010000003">
    <property type="protein sequence ID" value="NVD28545.1"/>
    <property type="molecule type" value="Genomic_DNA"/>
</dbReference>
<keyword evidence="1" id="KW-0812">Transmembrane</keyword>
<gene>
    <name evidence="2" type="ORF">HUO14_11585</name>
</gene>
<dbReference type="RefSeq" id="WP_176279980.1">
    <property type="nucleotide sequence ID" value="NZ_JABWMH010000003.1"/>
</dbReference>
<name>A0ABX2N4A9_9SPHN</name>
<dbReference type="Gene3D" id="1.10.10.10">
    <property type="entry name" value="Winged helix-like DNA-binding domain superfamily/Winged helix DNA-binding domain"/>
    <property type="match status" value="1"/>
</dbReference>
<accession>A0ABX2N4A9</accession>
<protein>
    <recommendedName>
        <fullName evidence="4">HTH luxR-type domain-containing protein</fullName>
    </recommendedName>
</protein>
<evidence type="ECO:0000256" key="1">
    <source>
        <dbReference type="SAM" id="Phobius"/>
    </source>
</evidence>
<reference evidence="2 3" key="1">
    <citation type="submission" date="2020-06" db="EMBL/GenBank/DDBJ databases">
        <authorList>
            <person name="Kim S.-J."/>
            <person name="Park S.-J."/>
        </authorList>
    </citation>
    <scope>NUCLEOTIDE SEQUENCE [LARGE SCALE GENOMIC DNA]</scope>
    <source>
        <strain evidence="2 3">SW-151</strain>
    </source>
</reference>
<keyword evidence="3" id="KW-1185">Reference proteome</keyword>
<evidence type="ECO:0000313" key="2">
    <source>
        <dbReference type="EMBL" id="NVD28545.1"/>
    </source>
</evidence>
<sequence length="175" mass="19091">MTRVACDDLNDNEKAALHLLLQGHDAKTAAQTIGVTPNIINERLRSARQKLQVTSSKAAARMLADHEGIAPKFIVPKDIGIVQKPKSDAIYPLPGHQAASPDRDRVREMQTTYQSYATSSNPLLSVPFRRQGETGNDLSKGARIWAIADLSVKLAFAFAFVCLAAMLVSRLINPN</sequence>
<keyword evidence="1" id="KW-1133">Transmembrane helix</keyword>
<keyword evidence="1" id="KW-0472">Membrane</keyword>
<dbReference type="Proteomes" id="UP000652427">
    <property type="component" value="Unassembled WGS sequence"/>
</dbReference>
<dbReference type="InterPro" id="IPR036388">
    <property type="entry name" value="WH-like_DNA-bd_sf"/>
</dbReference>
<organism evidence="2 3">
    <name type="scientific">Parasphingorhabdus flavimaris</name>
    <dbReference type="NCBI Taxonomy" id="266812"/>
    <lineage>
        <taxon>Bacteria</taxon>
        <taxon>Pseudomonadati</taxon>
        <taxon>Pseudomonadota</taxon>
        <taxon>Alphaproteobacteria</taxon>
        <taxon>Sphingomonadales</taxon>
        <taxon>Sphingomonadaceae</taxon>
        <taxon>Parasphingorhabdus</taxon>
    </lineage>
</organism>
<feature type="transmembrane region" description="Helical" evidence="1">
    <location>
        <begin position="150"/>
        <end position="172"/>
    </location>
</feature>
<proteinExistence type="predicted"/>
<evidence type="ECO:0000313" key="3">
    <source>
        <dbReference type="Proteomes" id="UP000652427"/>
    </source>
</evidence>
<dbReference type="SUPFAM" id="SSF46894">
    <property type="entry name" value="C-terminal effector domain of the bipartite response regulators"/>
    <property type="match status" value="1"/>
</dbReference>
<dbReference type="InterPro" id="IPR016032">
    <property type="entry name" value="Sig_transdc_resp-reg_C-effctor"/>
</dbReference>
<comment type="caution">
    <text evidence="2">The sequence shown here is derived from an EMBL/GenBank/DDBJ whole genome shotgun (WGS) entry which is preliminary data.</text>
</comment>
<evidence type="ECO:0008006" key="4">
    <source>
        <dbReference type="Google" id="ProtNLM"/>
    </source>
</evidence>